<feature type="transmembrane region" description="Helical" evidence="5">
    <location>
        <begin position="113"/>
        <end position="133"/>
    </location>
</feature>
<evidence type="ECO:0000256" key="2">
    <source>
        <dbReference type="ARBA" id="ARBA00022692"/>
    </source>
</evidence>
<evidence type="ECO:0000256" key="5">
    <source>
        <dbReference type="SAM" id="Phobius"/>
    </source>
</evidence>
<name>A0A7S0ZAE0_9RHOD</name>
<dbReference type="AlphaFoldDB" id="A0A7S0ZAE0"/>
<accession>A0A7S0ZAE0</accession>
<dbReference type="GO" id="GO:0005744">
    <property type="term" value="C:TIM23 mitochondrial import inner membrane translocase complex"/>
    <property type="evidence" value="ECO:0007669"/>
    <property type="project" value="TreeGrafter"/>
</dbReference>
<keyword evidence="3 5" id="KW-1133">Transmembrane helix</keyword>
<dbReference type="Pfam" id="PF02466">
    <property type="entry name" value="Tim17"/>
    <property type="match status" value="1"/>
</dbReference>
<dbReference type="GO" id="GO:0030150">
    <property type="term" value="P:protein import into mitochondrial matrix"/>
    <property type="evidence" value="ECO:0007669"/>
    <property type="project" value="TreeGrafter"/>
</dbReference>
<protein>
    <recommendedName>
        <fullName evidence="7">Mitochondrial import inner membrane translocase subunit TIM23</fullName>
    </recommendedName>
</protein>
<evidence type="ECO:0000256" key="3">
    <source>
        <dbReference type="ARBA" id="ARBA00022989"/>
    </source>
</evidence>
<organism evidence="6">
    <name type="scientific">Timspurckia oligopyrenoides</name>
    <dbReference type="NCBI Taxonomy" id="708627"/>
    <lineage>
        <taxon>Eukaryota</taxon>
        <taxon>Rhodophyta</taxon>
        <taxon>Bangiophyceae</taxon>
        <taxon>Porphyridiales</taxon>
        <taxon>Porphyridiaceae</taxon>
        <taxon>Timspurckia</taxon>
    </lineage>
</organism>
<gene>
    <name evidence="6" type="ORF">TOLI1172_LOCUS77</name>
</gene>
<keyword evidence="4 5" id="KW-0472">Membrane</keyword>
<feature type="transmembrane region" description="Helical" evidence="5">
    <location>
        <begin position="212"/>
        <end position="230"/>
    </location>
</feature>
<sequence length="244" mass="26136">MSYYGENGNSFPDDSKTDFEFVELDSESESKYGSDFLDSSSLLAGGGQSSYSIPDYSSSSSSRAPLLNFGNLDNIRGSTVSPSLGLPRDSGQLDYLFNEDFLEYRKKTWGEQITYLGGVSYLLGSVVGGSLGLTEAIRSSRGKTAKLFLNAALNGVTKRSAQLAQNMGVCALLFSMFESIIYHYRSDDLPENYIAAGALAGMVFKSTKGPRAAATWGAGLASVGLGIIYASRQGIYGREMQGLV</sequence>
<dbReference type="PANTHER" id="PTHR15371">
    <property type="entry name" value="TIM23"/>
    <property type="match status" value="1"/>
</dbReference>
<dbReference type="EMBL" id="HBFP01000107">
    <property type="protein sequence ID" value="CAD8815689.1"/>
    <property type="molecule type" value="Transcribed_RNA"/>
</dbReference>
<evidence type="ECO:0008006" key="7">
    <source>
        <dbReference type="Google" id="ProtNLM"/>
    </source>
</evidence>
<evidence type="ECO:0000313" key="6">
    <source>
        <dbReference type="EMBL" id="CAD8815689.1"/>
    </source>
</evidence>
<dbReference type="GO" id="GO:0008320">
    <property type="term" value="F:protein transmembrane transporter activity"/>
    <property type="evidence" value="ECO:0007669"/>
    <property type="project" value="TreeGrafter"/>
</dbReference>
<comment type="subcellular location">
    <subcellularLocation>
        <location evidence="1">Membrane</location>
        <topology evidence="1">Multi-pass membrane protein</topology>
    </subcellularLocation>
</comment>
<reference evidence="6" key="1">
    <citation type="submission" date="2021-01" db="EMBL/GenBank/DDBJ databases">
        <authorList>
            <person name="Corre E."/>
            <person name="Pelletier E."/>
            <person name="Niang G."/>
            <person name="Scheremetjew M."/>
            <person name="Finn R."/>
            <person name="Kale V."/>
            <person name="Holt S."/>
            <person name="Cochrane G."/>
            <person name="Meng A."/>
            <person name="Brown T."/>
            <person name="Cohen L."/>
        </authorList>
    </citation>
    <scope>NUCLEOTIDE SEQUENCE</scope>
    <source>
        <strain evidence="6">CCMP3278</strain>
    </source>
</reference>
<dbReference type="InterPro" id="IPR045238">
    <property type="entry name" value="Tim23-like"/>
</dbReference>
<evidence type="ECO:0000256" key="4">
    <source>
        <dbReference type="ARBA" id="ARBA00023136"/>
    </source>
</evidence>
<keyword evidence="2 5" id="KW-0812">Transmembrane</keyword>
<dbReference type="PANTHER" id="PTHR15371:SF0">
    <property type="entry name" value="SD19278P"/>
    <property type="match status" value="1"/>
</dbReference>
<proteinExistence type="predicted"/>
<evidence type="ECO:0000256" key="1">
    <source>
        <dbReference type="ARBA" id="ARBA00004141"/>
    </source>
</evidence>